<keyword evidence="5 9" id="KW-0274">FAD</keyword>
<comment type="pathway">
    <text evidence="2 9">One-carbon metabolism; tetrahydrofolate interconversion.</text>
</comment>
<dbReference type="GO" id="GO:0035999">
    <property type="term" value="P:tetrahydrofolate interconversion"/>
    <property type="evidence" value="ECO:0007669"/>
    <property type="project" value="UniProtKB-UniPathway"/>
</dbReference>
<keyword evidence="11" id="KW-1185">Reference proteome</keyword>
<dbReference type="GO" id="GO:0009086">
    <property type="term" value="P:methionine biosynthetic process"/>
    <property type="evidence" value="ECO:0007669"/>
    <property type="project" value="TreeGrafter"/>
</dbReference>
<dbReference type="GO" id="GO:0071949">
    <property type="term" value="F:FAD binding"/>
    <property type="evidence" value="ECO:0007669"/>
    <property type="project" value="TreeGrafter"/>
</dbReference>
<name>A0A1H0MUZ4_9BACT</name>
<sequence length="290" mass="31456">MSFQKRLASHEFAVLAEIHTPKGINISRLINDARRLKGRIDAVIVPDMENGIMRMSALAGGVLLQQQGVETIMHMYCRDRNRMALQGDALAAHVLGIQNIIVADSADMSESDHSDAQAVSDLNETDLIKALKTLQKGKDLSGFDLDGAPDFTIGCTLAPFSSDQELNQALEQARAKIEAGARYIITPPVFDIASCLPALEKIKTLGVPVIATVFLLKSLAIAQYIANSEPGANITDELIRRIRKSSDREQEGIAIAGENIIALKDKVQGVVIQTLGWEHKLPEILDVAGI</sequence>
<evidence type="ECO:0000256" key="2">
    <source>
        <dbReference type="ARBA" id="ARBA00004777"/>
    </source>
</evidence>
<dbReference type="InterPro" id="IPR003171">
    <property type="entry name" value="Mehydrof_redctse-like"/>
</dbReference>
<evidence type="ECO:0000256" key="7">
    <source>
        <dbReference type="ARBA" id="ARBA00034478"/>
    </source>
</evidence>
<evidence type="ECO:0000256" key="9">
    <source>
        <dbReference type="RuleBase" id="RU003862"/>
    </source>
</evidence>
<evidence type="ECO:0000256" key="8">
    <source>
        <dbReference type="ARBA" id="ARBA00048628"/>
    </source>
</evidence>
<dbReference type="GO" id="GO:0106312">
    <property type="term" value="F:methylenetetrahydrofolate reductase (NADH) activity"/>
    <property type="evidence" value="ECO:0007669"/>
    <property type="project" value="UniProtKB-EC"/>
</dbReference>
<dbReference type="InterPro" id="IPR029041">
    <property type="entry name" value="FAD-linked_oxidoreductase-like"/>
</dbReference>
<gene>
    <name evidence="10" type="ORF">SAMN05660330_01196</name>
</gene>
<proteinExistence type="inferred from homology"/>
<comment type="cofactor">
    <cofactor evidence="1 9">
        <name>FAD</name>
        <dbReference type="ChEBI" id="CHEBI:57692"/>
    </cofactor>
</comment>
<dbReference type="Gene3D" id="3.20.20.220">
    <property type="match status" value="1"/>
</dbReference>
<evidence type="ECO:0000256" key="1">
    <source>
        <dbReference type="ARBA" id="ARBA00001974"/>
    </source>
</evidence>
<dbReference type="PANTHER" id="PTHR45754">
    <property type="entry name" value="METHYLENETETRAHYDROFOLATE REDUCTASE"/>
    <property type="match status" value="1"/>
</dbReference>
<evidence type="ECO:0000256" key="6">
    <source>
        <dbReference type="ARBA" id="ARBA00023002"/>
    </source>
</evidence>
<dbReference type="SUPFAM" id="SSF51730">
    <property type="entry name" value="FAD-linked oxidoreductase"/>
    <property type="match status" value="1"/>
</dbReference>
<comment type="similarity">
    <text evidence="3 9">Belongs to the methylenetetrahydrofolate reductase family.</text>
</comment>
<organism evidence="10 11">
    <name type="scientific">Desulforhopalus singaporensis</name>
    <dbReference type="NCBI Taxonomy" id="91360"/>
    <lineage>
        <taxon>Bacteria</taxon>
        <taxon>Pseudomonadati</taxon>
        <taxon>Thermodesulfobacteriota</taxon>
        <taxon>Desulfobulbia</taxon>
        <taxon>Desulfobulbales</taxon>
        <taxon>Desulfocapsaceae</taxon>
        <taxon>Desulforhopalus</taxon>
    </lineage>
</organism>
<dbReference type="PANTHER" id="PTHR45754:SF3">
    <property type="entry name" value="METHYLENETETRAHYDROFOLATE REDUCTASE (NADPH)"/>
    <property type="match status" value="1"/>
</dbReference>
<comment type="catalytic activity">
    <reaction evidence="8">
        <text>(6S)-5-methyl-5,6,7,8-tetrahydrofolate + NAD(+) = (6R)-5,10-methylene-5,6,7,8-tetrahydrofolate + NADH + H(+)</text>
        <dbReference type="Rhea" id="RHEA:19821"/>
        <dbReference type="ChEBI" id="CHEBI:15378"/>
        <dbReference type="ChEBI" id="CHEBI:15636"/>
        <dbReference type="ChEBI" id="CHEBI:18608"/>
        <dbReference type="ChEBI" id="CHEBI:57540"/>
        <dbReference type="ChEBI" id="CHEBI:57945"/>
        <dbReference type="EC" id="1.5.1.54"/>
    </reaction>
    <physiologicalReaction direction="right-to-left" evidence="8">
        <dbReference type="Rhea" id="RHEA:19823"/>
    </physiologicalReaction>
</comment>
<dbReference type="UniPathway" id="UPA00193"/>
<dbReference type="STRING" id="91360.SAMN05660330_01196"/>
<reference evidence="10 11" key="1">
    <citation type="submission" date="2016-10" db="EMBL/GenBank/DDBJ databases">
        <authorList>
            <person name="de Groot N.N."/>
        </authorList>
    </citation>
    <scope>NUCLEOTIDE SEQUENCE [LARGE SCALE GENOMIC DNA]</scope>
    <source>
        <strain evidence="10 11">DSM 12130</strain>
    </source>
</reference>
<dbReference type="AlphaFoldDB" id="A0A1H0MUZ4"/>
<dbReference type="EMBL" id="FNJI01000006">
    <property type="protein sequence ID" value="SDO84192.1"/>
    <property type="molecule type" value="Genomic_DNA"/>
</dbReference>
<dbReference type="Pfam" id="PF02219">
    <property type="entry name" value="MTHFR"/>
    <property type="match status" value="1"/>
</dbReference>
<evidence type="ECO:0000256" key="3">
    <source>
        <dbReference type="ARBA" id="ARBA00006743"/>
    </source>
</evidence>
<accession>A0A1H0MUZ4</accession>
<evidence type="ECO:0000256" key="5">
    <source>
        <dbReference type="ARBA" id="ARBA00022827"/>
    </source>
</evidence>
<evidence type="ECO:0000313" key="10">
    <source>
        <dbReference type="EMBL" id="SDO84192.1"/>
    </source>
</evidence>
<keyword evidence="4 9" id="KW-0285">Flavoprotein</keyword>
<dbReference type="Proteomes" id="UP000199073">
    <property type="component" value="Unassembled WGS sequence"/>
</dbReference>
<evidence type="ECO:0000313" key="11">
    <source>
        <dbReference type="Proteomes" id="UP000199073"/>
    </source>
</evidence>
<keyword evidence="6 9" id="KW-0560">Oxidoreductase</keyword>
<evidence type="ECO:0000256" key="4">
    <source>
        <dbReference type="ARBA" id="ARBA00022630"/>
    </source>
</evidence>
<protein>
    <recommendedName>
        <fullName evidence="9">Methylenetetrahydrofolate reductase</fullName>
    </recommendedName>
</protein>
<dbReference type="GO" id="GO:0005829">
    <property type="term" value="C:cytosol"/>
    <property type="evidence" value="ECO:0007669"/>
    <property type="project" value="TreeGrafter"/>
</dbReference>
<dbReference type="OrthoDB" id="5428919at2"/>
<comment type="pathway">
    <text evidence="7">Amino-acid biosynthesis; L-methionine biosynthesis via de novo pathway.</text>
</comment>
<dbReference type="RefSeq" id="WP_092220762.1">
    <property type="nucleotide sequence ID" value="NZ_FNJI01000006.1"/>
</dbReference>